<dbReference type="EMBL" id="PVNG01000005">
    <property type="protein sequence ID" value="PRX66787.1"/>
    <property type="molecule type" value="Genomic_DNA"/>
</dbReference>
<comment type="caution">
    <text evidence="4">The sequence shown here is derived from an EMBL/GenBank/DDBJ whole genome shotgun (WGS) entry which is preliminary data.</text>
</comment>
<name>A0A2T0N3W6_9ACTN</name>
<dbReference type="InterPro" id="IPR001387">
    <property type="entry name" value="Cro/C1-type_HTH"/>
</dbReference>
<dbReference type="PANTHER" id="PTHR46797:SF10">
    <property type="entry name" value="BLR1115 PROTEIN"/>
    <property type="match status" value="1"/>
</dbReference>
<dbReference type="OrthoDB" id="73827at2"/>
<dbReference type="CDD" id="cd00093">
    <property type="entry name" value="HTH_XRE"/>
    <property type="match status" value="1"/>
</dbReference>
<evidence type="ECO:0000256" key="2">
    <source>
        <dbReference type="SAM" id="MobiDB-lite"/>
    </source>
</evidence>
<dbReference type="InterPro" id="IPR013096">
    <property type="entry name" value="Cupin_2"/>
</dbReference>
<gene>
    <name evidence="4" type="ORF">B0I32_105227</name>
</gene>
<evidence type="ECO:0000256" key="1">
    <source>
        <dbReference type="ARBA" id="ARBA00023125"/>
    </source>
</evidence>
<dbReference type="Proteomes" id="UP000238312">
    <property type="component" value="Unassembled WGS sequence"/>
</dbReference>
<dbReference type="CDD" id="cd02209">
    <property type="entry name" value="cupin_XRE_C"/>
    <property type="match status" value="1"/>
</dbReference>
<keyword evidence="5" id="KW-1185">Reference proteome</keyword>
<dbReference type="AlphaFoldDB" id="A0A2T0N3W6"/>
<feature type="domain" description="HTH cro/C1-type" evidence="3">
    <location>
        <begin position="37"/>
        <end position="91"/>
    </location>
</feature>
<evidence type="ECO:0000259" key="3">
    <source>
        <dbReference type="PROSITE" id="PS50943"/>
    </source>
</evidence>
<dbReference type="InterPro" id="IPR010982">
    <property type="entry name" value="Lambda_DNA-bd_dom_sf"/>
</dbReference>
<dbReference type="PROSITE" id="PS50943">
    <property type="entry name" value="HTH_CROC1"/>
    <property type="match status" value="1"/>
</dbReference>
<dbReference type="InterPro" id="IPR011051">
    <property type="entry name" value="RmlC_Cupin_sf"/>
</dbReference>
<keyword evidence="1" id="KW-0238">DNA-binding</keyword>
<protein>
    <submittedName>
        <fullName evidence="4">XRE family transcriptional regulator</fullName>
    </submittedName>
</protein>
<sequence>MRSLQGRAPGGPDVQSDGPGRPVDPSSGIEGRLAGRLAELRTERGWSLDDLAGRTGVSRSTLSRLERAEISPTAALLGKLCAAYGRTMSHLLAEVESEPPQLVRAGRQLVWRDEESGFTRRSVSPPHPGLKGQIVEGHLLPGADIPYDRPPVPGQEQHVWILEGVLELTVDGIAHELHAGDCLRFRLWGPSHFRNPGPGAVRYTIMIVLP</sequence>
<dbReference type="Pfam" id="PF01381">
    <property type="entry name" value="HTH_3"/>
    <property type="match status" value="1"/>
</dbReference>
<dbReference type="Pfam" id="PF07883">
    <property type="entry name" value="Cupin_2"/>
    <property type="match status" value="1"/>
</dbReference>
<dbReference type="Gene3D" id="2.60.120.10">
    <property type="entry name" value="Jelly Rolls"/>
    <property type="match status" value="1"/>
</dbReference>
<dbReference type="InterPro" id="IPR014710">
    <property type="entry name" value="RmlC-like_jellyroll"/>
</dbReference>
<evidence type="ECO:0000313" key="5">
    <source>
        <dbReference type="Proteomes" id="UP000238312"/>
    </source>
</evidence>
<dbReference type="GO" id="GO:0005829">
    <property type="term" value="C:cytosol"/>
    <property type="evidence" value="ECO:0007669"/>
    <property type="project" value="TreeGrafter"/>
</dbReference>
<accession>A0A2T0N3W6</accession>
<organism evidence="4 5">
    <name type="scientific">Nonomuraea fuscirosea</name>
    <dbReference type="NCBI Taxonomy" id="1291556"/>
    <lineage>
        <taxon>Bacteria</taxon>
        <taxon>Bacillati</taxon>
        <taxon>Actinomycetota</taxon>
        <taxon>Actinomycetes</taxon>
        <taxon>Streptosporangiales</taxon>
        <taxon>Streptosporangiaceae</taxon>
        <taxon>Nonomuraea</taxon>
    </lineage>
</organism>
<reference evidence="4 5" key="1">
    <citation type="submission" date="2018-03" db="EMBL/GenBank/DDBJ databases">
        <title>Genomic Encyclopedia of Type Strains, Phase III (KMG-III): the genomes of soil and plant-associated and newly described type strains.</title>
        <authorList>
            <person name="Whitman W."/>
        </authorList>
    </citation>
    <scope>NUCLEOTIDE SEQUENCE [LARGE SCALE GENOMIC DNA]</scope>
    <source>
        <strain evidence="4 5">CGMCC 4.7104</strain>
    </source>
</reference>
<dbReference type="InterPro" id="IPR050807">
    <property type="entry name" value="TransReg_Diox_bact_type"/>
</dbReference>
<proteinExistence type="predicted"/>
<dbReference type="SUPFAM" id="SSF51182">
    <property type="entry name" value="RmlC-like cupins"/>
    <property type="match status" value="1"/>
</dbReference>
<dbReference type="Gene3D" id="1.10.260.40">
    <property type="entry name" value="lambda repressor-like DNA-binding domains"/>
    <property type="match status" value="1"/>
</dbReference>
<dbReference type="SUPFAM" id="SSF47413">
    <property type="entry name" value="lambda repressor-like DNA-binding domains"/>
    <property type="match status" value="1"/>
</dbReference>
<feature type="region of interest" description="Disordered" evidence="2">
    <location>
        <begin position="1"/>
        <end position="30"/>
    </location>
</feature>
<dbReference type="PANTHER" id="PTHR46797">
    <property type="entry name" value="HTH-TYPE TRANSCRIPTIONAL REGULATOR"/>
    <property type="match status" value="1"/>
</dbReference>
<evidence type="ECO:0000313" key="4">
    <source>
        <dbReference type="EMBL" id="PRX66787.1"/>
    </source>
</evidence>
<dbReference type="RefSeq" id="WP_106238778.1">
    <property type="nucleotide sequence ID" value="NZ_JBFAIB010000008.1"/>
</dbReference>
<dbReference type="GO" id="GO:0003700">
    <property type="term" value="F:DNA-binding transcription factor activity"/>
    <property type="evidence" value="ECO:0007669"/>
    <property type="project" value="TreeGrafter"/>
</dbReference>
<dbReference type="SMART" id="SM00530">
    <property type="entry name" value="HTH_XRE"/>
    <property type="match status" value="1"/>
</dbReference>
<dbReference type="GO" id="GO:0003677">
    <property type="term" value="F:DNA binding"/>
    <property type="evidence" value="ECO:0007669"/>
    <property type="project" value="UniProtKB-KW"/>
</dbReference>